<dbReference type="STRING" id="454171.CP488_00877"/>
<dbReference type="Pfam" id="PF04909">
    <property type="entry name" value="Amidohydro_2"/>
    <property type="match status" value="1"/>
</dbReference>
<dbReference type="AlphaFoldDB" id="S0EUU2"/>
<gene>
    <name evidence="2" type="ORF">CCALI_00280</name>
</gene>
<dbReference type="GO" id="GO:0016787">
    <property type="term" value="F:hydrolase activity"/>
    <property type="evidence" value="ECO:0007669"/>
    <property type="project" value="UniProtKB-KW"/>
</dbReference>
<dbReference type="InParanoid" id="S0EUU2"/>
<proteinExistence type="predicted"/>
<evidence type="ECO:0000259" key="1">
    <source>
        <dbReference type="Pfam" id="PF04909"/>
    </source>
</evidence>
<keyword evidence="2" id="KW-0378">Hydrolase</keyword>
<dbReference type="EMBL" id="HF951689">
    <property type="protein sequence ID" value="CCW34117.1"/>
    <property type="molecule type" value="Genomic_DNA"/>
</dbReference>
<accession>S0EUU2</accession>
<dbReference type="Gene3D" id="3.20.20.140">
    <property type="entry name" value="Metal-dependent hydrolases"/>
    <property type="match status" value="1"/>
</dbReference>
<name>S0EUU2_CHTCT</name>
<dbReference type="OrthoDB" id="5172791at2"/>
<feature type="domain" description="Amidohydrolase-related" evidence="1">
    <location>
        <begin position="52"/>
        <end position="241"/>
    </location>
</feature>
<sequence length="245" mass="26756">MSVIDCHVYIEGSPIPSTNQTAKTLAELLAGRGIDQAIVISTRAARLDPLSGNTILKNMLEQTNGLYGCLATHVRNQESSINAVRDLLGHRRFLGVLLTGDDPEEPLHPLSADEILNACRRFQKPIYLHAPNRLCVEVGLELAKRYHMHRFVLLGMGGPDWRTAIMAAQQASNIFLEISGMLDLGRIPAAIEAVGSHRLLFGSGLPNLDPAAIIGLLEDAEISPSNRRRILSENAEKLFQLELGA</sequence>
<reference evidence="3" key="1">
    <citation type="submission" date="2013-03" db="EMBL/GenBank/DDBJ databases">
        <title>Genome sequence of Chthonomonas calidirosea, the first sequenced genome from the Armatimonadetes phylum (formally candidate division OP10).</title>
        <authorList>
            <person name="Lee K.C.Y."/>
            <person name="Morgan X.C."/>
            <person name="Dunfield P.F."/>
            <person name="Tamas I."/>
            <person name="Houghton K.M."/>
            <person name="Vyssotski M."/>
            <person name="Ryan J.L.J."/>
            <person name="Lagutin K."/>
            <person name="McDonald I.R."/>
            <person name="Stott M.B."/>
        </authorList>
    </citation>
    <scope>NUCLEOTIDE SEQUENCE [LARGE SCALE GENOMIC DNA]</scope>
    <source>
        <strain evidence="3">DSM 23976 / ICMP 18418 / T49</strain>
    </source>
</reference>
<evidence type="ECO:0000313" key="3">
    <source>
        <dbReference type="Proteomes" id="UP000014227"/>
    </source>
</evidence>
<dbReference type="HOGENOM" id="CLU_044590_6_2_0"/>
<evidence type="ECO:0000313" key="2">
    <source>
        <dbReference type="EMBL" id="CCW34117.1"/>
    </source>
</evidence>
<dbReference type="Proteomes" id="UP000014227">
    <property type="component" value="Chromosome I"/>
</dbReference>
<dbReference type="PATRIC" id="fig|1303518.3.peg.284"/>
<dbReference type="InterPro" id="IPR032466">
    <property type="entry name" value="Metal_Hydrolase"/>
</dbReference>
<keyword evidence="3" id="KW-1185">Reference proteome</keyword>
<dbReference type="InterPro" id="IPR006680">
    <property type="entry name" value="Amidohydro-rel"/>
</dbReference>
<dbReference type="eggNOG" id="COG2159">
    <property type="taxonomic scope" value="Bacteria"/>
</dbReference>
<dbReference type="RefSeq" id="WP_016481680.1">
    <property type="nucleotide sequence ID" value="NC_021487.1"/>
</dbReference>
<dbReference type="KEGG" id="ccz:CCALI_00280"/>
<protein>
    <submittedName>
        <fullName evidence="2">Predicted metal-dependent hydrolase of the TIM-barrel fold</fullName>
    </submittedName>
</protein>
<organism evidence="2 3">
    <name type="scientific">Chthonomonas calidirosea (strain DSM 23976 / ICMP 18418 / T49)</name>
    <dbReference type="NCBI Taxonomy" id="1303518"/>
    <lineage>
        <taxon>Bacteria</taxon>
        <taxon>Bacillati</taxon>
        <taxon>Armatimonadota</taxon>
        <taxon>Chthonomonadia</taxon>
        <taxon>Chthonomonadales</taxon>
        <taxon>Chthonomonadaceae</taxon>
        <taxon>Chthonomonas</taxon>
    </lineage>
</organism>
<dbReference type="SUPFAM" id="SSF51556">
    <property type="entry name" value="Metallo-dependent hydrolases"/>
    <property type="match status" value="1"/>
</dbReference>